<sequence length="168" mass="19127">MESDRGARHGARRRPDGPGTRGSARAARGKVQASGTPSRQLNQWERVVLFFDSHFRRIGGRVRASIHRVKGLARQWRGCRTRLREWSGATTDWGTVGAGPWQDNETAYDELQRWAMRCRICLKKQRSRTNSPGTIICYLPAKGPRALNEILTKQYSALDQIVRWTAHS</sequence>
<name>A0ACC0WJK2_9STRA</name>
<accession>A0ACC0WJK2</accession>
<evidence type="ECO:0000313" key="1">
    <source>
        <dbReference type="EMBL" id="KAI9918840.1"/>
    </source>
</evidence>
<gene>
    <name evidence="1" type="ORF">PsorP6_011884</name>
</gene>
<dbReference type="Proteomes" id="UP001163321">
    <property type="component" value="Chromosome 12"/>
</dbReference>
<keyword evidence="2" id="KW-1185">Reference proteome</keyword>
<dbReference type="EMBL" id="CM047591">
    <property type="protein sequence ID" value="KAI9918840.1"/>
    <property type="molecule type" value="Genomic_DNA"/>
</dbReference>
<evidence type="ECO:0000313" key="2">
    <source>
        <dbReference type="Proteomes" id="UP001163321"/>
    </source>
</evidence>
<reference evidence="1 2" key="1">
    <citation type="journal article" date="2022" name="bioRxiv">
        <title>The genome of the oomycete Peronosclerospora sorghi, a cosmopolitan pathogen of maize and sorghum, is inflated with dispersed pseudogenes.</title>
        <authorList>
            <person name="Fletcher K."/>
            <person name="Martin F."/>
            <person name="Isakeit T."/>
            <person name="Cavanaugh K."/>
            <person name="Magill C."/>
            <person name="Michelmore R."/>
        </authorList>
    </citation>
    <scope>NUCLEOTIDE SEQUENCE [LARGE SCALE GENOMIC DNA]</scope>
    <source>
        <strain evidence="1">P6</strain>
    </source>
</reference>
<comment type="caution">
    <text evidence="1">The sequence shown here is derived from an EMBL/GenBank/DDBJ whole genome shotgun (WGS) entry which is preliminary data.</text>
</comment>
<protein>
    <submittedName>
        <fullName evidence="1">Uncharacterized protein</fullName>
    </submittedName>
</protein>
<organism evidence="1 2">
    <name type="scientific">Peronosclerospora sorghi</name>
    <dbReference type="NCBI Taxonomy" id="230839"/>
    <lineage>
        <taxon>Eukaryota</taxon>
        <taxon>Sar</taxon>
        <taxon>Stramenopiles</taxon>
        <taxon>Oomycota</taxon>
        <taxon>Peronosporomycetes</taxon>
        <taxon>Peronosporales</taxon>
        <taxon>Peronosporaceae</taxon>
        <taxon>Peronosclerospora</taxon>
    </lineage>
</organism>
<proteinExistence type="predicted"/>